<sequence length="154" mass="18496">MWETGSFFRYLLYQRGNPQQRIFLPNFWLKLVRPEHKQPPNIVQFIVSLQMTKYDIRNYLEKIYKIPVVDIRTVVAMGKTKQDELKGYVTKEDDCKVAFVTLPRGQEFEFPDLFPKDDKKLESDAKTLEETKKNYRQFLEKTKKRPGMPGWYSY</sequence>
<comment type="similarity">
    <text evidence="2">Belongs to the universal ribosomal protein uL23 family.</text>
</comment>
<evidence type="ECO:0000313" key="9">
    <source>
        <dbReference type="EMBL" id="GFG29751.1"/>
    </source>
</evidence>
<dbReference type="SUPFAM" id="SSF54189">
    <property type="entry name" value="Ribosomal proteins S24e, L23 and L15e"/>
    <property type="match status" value="1"/>
</dbReference>
<dbReference type="Pfam" id="PF00276">
    <property type="entry name" value="Ribosomal_L23"/>
    <property type="match status" value="1"/>
</dbReference>
<evidence type="ECO:0000256" key="4">
    <source>
        <dbReference type="ARBA" id="ARBA00023128"/>
    </source>
</evidence>
<dbReference type="GO" id="GO:0003735">
    <property type="term" value="F:structural constituent of ribosome"/>
    <property type="evidence" value="ECO:0007669"/>
    <property type="project" value="InterPro"/>
</dbReference>
<evidence type="ECO:0000256" key="2">
    <source>
        <dbReference type="ARBA" id="ARBA00006700"/>
    </source>
</evidence>
<keyword evidence="5" id="KW-0687">Ribonucleoprotein</keyword>
<evidence type="ECO:0000256" key="3">
    <source>
        <dbReference type="ARBA" id="ARBA00022980"/>
    </source>
</evidence>
<dbReference type="Gene3D" id="3.30.70.330">
    <property type="match status" value="1"/>
</dbReference>
<dbReference type="GO" id="GO:0005762">
    <property type="term" value="C:mitochondrial large ribosomal subunit"/>
    <property type="evidence" value="ECO:0007669"/>
    <property type="project" value="TreeGrafter"/>
</dbReference>
<evidence type="ECO:0000256" key="7">
    <source>
        <dbReference type="ARBA" id="ARBA00039977"/>
    </source>
</evidence>
<reference evidence="10" key="1">
    <citation type="submission" date="2020-01" db="EMBL/GenBank/DDBJ databases">
        <title>Draft genome sequence of the Termite Coptotermes fromosanus.</title>
        <authorList>
            <person name="Itakura S."/>
            <person name="Yosikawa Y."/>
            <person name="Umezawa K."/>
        </authorList>
    </citation>
    <scope>NUCLEOTIDE SEQUENCE [LARGE SCALE GENOMIC DNA]</scope>
</reference>
<proteinExistence type="inferred from homology"/>
<comment type="subunit">
    <text evidence="6">Component of the mitochondrial ribosome large subunit (39S) which comprises a 16S rRNA and about 50 distinct proteins.</text>
</comment>
<dbReference type="InterPro" id="IPR013025">
    <property type="entry name" value="Ribosomal_uL23-like"/>
</dbReference>
<dbReference type="AlphaFoldDB" id="A0A6L2PBF1"/>
<gene>
    <name evidence="9" type="ORF">Cfor_03327</name>
</gene>
<organism evidence="9 10">
    <name type="scientific">Coptotermes formosanus</name>
    <name type="common">Formosan subterranean termite</name>
    <dbReference type="NCBI Taxonomy" id="36987"/>
    <lineage>
        <taxon>Eukaryota</taxon>
        <taxon>Metazoa</taxon>
        <taxon>Ecdysozoa</taxon>
        <taxon>Arthropoda</taxon>
        <taxon>Hexapoda</taxon>
        <taxon>Insecta</taxon>
        <taxon>Pterygota</taxon>
        <taxon>Neoptera</taxon>
        <taxon>Polyneoptera</taxon>
        <taxon>Dictyoptera</taxon>
        <taxon>Blattodea</taxon>
        <taxon>Blattoidea</taxon>
        <taxon>Termitoidae</taxon>
        <taxon>Rhinotermitidae</taxon>
        <taxon>Coptotermes</taxon>
    </lineage>
</organism>
<dbReference type="InterPro" id="IPR012677">
    <property type="entry name" value="Nucleotide-bd_a/b_plait_sf"/>
</dbReference>
<name>A0A6L2PBF1_COPFO</name>
<dbReference type="PANTHER" id="PTHR12059:SF5">
    <property type="entry name" value="LARGE RIBOSOMAL SUBUNIT PROTEIN UL23M"/>
    <property type="match status" value="1"/>
</dbReference>
<evidence type="ECO:0000256" key="8">
    <source>
        <dbReference type="ARBA" id="ARBA00041375"/>
    </source>
</evidence>
<comment type="subcellular location">
    <subcellularLocation>
        <location evidence="1">Mitochondrion</location>
    </subcellularLocation>
</comment>
<dbReference type="FunFam" id="3.30.70.330:FF:000284">
    <property type="entry name" value="39S ribosomal protein L23, mitochondrial"/>
    <property type="match status" value="1"/>
</dbReference>
<accession>A0A6L2PBF1</accession>
<comment type="caution">
    <text evidence="9">The sequence shown here is derived from an EMBL/GenBank/DDBJ whole genome shotgun (WGS) entry which is preliminary data.</text>
</comment>
<keyword evidence="3" id="KW-0689">Ribosomal protein</keyword>
<dbReference type="EMBL" id="BLKM01003820">
    <property type="protein sequence ID" value="GFG29751.1"/>
    <property type="molecule type" value="Genomic_DNA"/>
</dbReference>
<protein>
    <recommendedName>
        <fullName evidence="7">Large ribosomal subunit protein uL23m</fullName>
    </recommendedName>
    <alternativeName>
        <fullName evidence="8">39S ribosomal protein L23, mitochondrial</fullName>
    </alternativeName>
</protein>
<dbReference type="FunCoup" id="A0A6L2PBF1">
    <property type="interactions" value="157"/>
</dbReference>
<evidence type="ECO:0000313" key="10">
    <source>
        <dbReference type="Proteomes" id="UP000502823"/>
    </source>
</evidence>
<keyword evidence="4" id="KW-0496">Mitochondrion</keyword>
<dbReference type="GO" id="GO:0032543">
    <property type="term" value="P:mitochondrial translation"/>
    <property type="evidence" value="ECO:0007669"/>
    <property type="project" value="TreeGrafter"/>
</dbReference>
<keyword evidence="10" id="KW-1185">Reference proteome</keyword>
<dbReference type="Proteomes" id="UP000502823">
    <property type="component" value="Unassembled WGS sequence"/>
</dbReference>
<dbReference type="PANTHER" id="PTHR12059">
    <property type="entry name" value="RIBOSOMAL PROTEIN L23-RELATED"/>
    <property type="match status" value="1"/>
</dbReference>
<dbReference type="OrthoDB" id="275582at2759"/>
<dbReference type="InParanoid" id="A0A6L2PBF1"/>
<evidence type="ECO:0000256" key="6">
    <source>
        <dbReference type="ARBA" id="ARBA00038782"/>
    </source>
</evidence>
<evidence type="ECO:0000256" key="5">
    <source>
        <dbReference type="ARBA" id="ARBA00023274"/>
    </source>
</evidence>
<dbReference type="InterPro" id="IPR012678">
    <property type="entry name" value="Ribosomal_uL23/eL15/eS24_sf"/>
</dbReference>
<evidence type="ECO:0000256" key="1">
    <source>
        <dbReference type="ARBA" id="ARBA00004173"/>
    </source>
</evidence>